<name>A0ABW0EZF5_9HYPH</name>
<dbReference type="Proteomes" id="UP001595976">
    <property type="component" value="Unassembled WGS sequence"/>
</dbReference>
<evidence type="ECO:0000256" key="1">
    <source>
        <dbReference type="SAM" id="Phobius"/>
    </source>
</evidence>
<dbReference type="RefSeq" id="WP_158471796.1">
    <property type="nucleotide sequence ID" value="NZ_JAOAOS010000001.1"/>
</dbReference>
<feature type="transmembrane region" description="Helical" evidence="1">
    <location>
        <begin position="146"/>
        <end position="168"/>
    </location>
</feature>
<evidence type="ECO:0000313" key="3">
    <source>
        <dbReference type="Proteomes" id="UP001595976"/>
    </source>
</evidence>
<reference evidence="3" key="1">
    <citation type="journal article" date="2019" name="Int. J. Syst. Evol. Microbiol.">
        <title>The Global Catalogue of Microorganisms (GCM) 10K type strain sequencing project: providing services to taxonomists for standard genome sequencing and annotation.</title>
        <authorList>
            <consortium name="The Broad Institute Genomics Platform"/>
            <consortium name="The Broad Institute Genome Sequencing Center for Infectious Disease"/>
            <person name="Wu L."/>
            <person name="Ma J."/>
        </authorList>
    </citation>
    <scope>NUCLEOTIDE SEQUENCE [LARGE SCALE GENOMIC DNA]</scope>
    <source>
        <strain evidence="3">CGMCC 1.15643</strain>
    </source>
</reference>
<feature type="transmembrane region" description="Helical" evidence="1">
    <location>
        <begin position="244"/>
        <end position="265"/>
    </location>
</feature>
<accession>A0ABW0EZF5</accession>
<organism evidence="2 3">
    <name type="scientific">Bosea minatitlanensis</name>
    <dbReference type="NCBI Taxonomy" id="128782"/>
    <lineage>
        <taxon>Bacteria</taxon>
        <taxon>Pseudomonadati</taxon>
        <taxon>Pseudomonadota</taxon>
        <taxon>Alphaproteobacteria</taxon>
        <taxon>Hyphomicrobiales</taxon>
        <taxon>Boseaceae</taxon>
        <taxon>Bosea</taxon>
    </lineage>
</organism>
<comment type="caution">
    <text evidence="2">The sequence shown here is derived from an EMBL/GenBank/DDBJ whole genome shotgun (WGS) entry which is preliminary data.</text>
</comment>
<feature type="transmembrane region" description="Helical" evidence="1">
    <location>
        <begin position="95"/>
        <end position="115"/>
    </location>
</feature>
<keyword evidence="3" id="KW-1185">Reference proteome</keyword>
<gene>
    <name evidence="2" type="ORF">ACFPK2_03710</name>
</gene>
<keyword evidence="1" id="KW-1133">Transmembrane helix</keyword>
<proteinExistence type="predicted"/>
<feature type="transmembrane region" description="Helical" evidence="1">
    <location>
        <begin position="121"/>
        <end position="139"/>
    </location>
</feature>
<evidence type="ECO:0000313" key="2">
    <source>
        <dbReference type="EMBL" id="MFC5292091.1"/>
    </source>
</evidence>
<feature type="transmembrane region" description="Helical" evidence="1">
    <location>
        <begin position="188"/>
        <end position="206"/>
    </location>
</feature>
<keyword evidence="1" id="KW-0812">Transmembrane</keyword>
<keyword evidence="1" id="KW-0472">Membrane</keyword>
<dbReference type="EMBL" id="JBHSLI010000001">
    <property type="protein sequence ID" value="MFC5292091.1"/>
    <property type="molecule type" value="Genomic_DNA"/>
</dbReference>
<protein>
    <submittedName>
        <fullName evidence="2">Uncharacterized protein</fullName>
    </submittedName>
</protein>
<sequence length="266" mass="28397">MQDQLTCPYCDTKLNRGVLSCRCCGRDLTPVLPLLSRLAALEDRLTAAERKAEEGWAALAAAPRPRAAAAAFVATPWEAVAPAEAPGQPAARRRFWILPFGFLLLLGAYGSVVLWLDLPLWTLRLASIAIPFATGLVYFGIRPRLLAFDGAVALAFAIISVATMNAWLGWHDNIPLLPQGPAAWRETFFYALSIGASVFSGMLLRVTQAALSARGLVSLPELRKGLQAVHGKIPLDTLKTIETAILMASTAISAIAGLIAGILGVK</sequence>